<keyword evidence="1" id="KW-0472">Membrane</keyword>
<proteinExistence type="predicted"/>
<evidence type="ECO:0000313" key="3">
    <source>
        <dbReference type="EMBL" id="QSG14559.1"/>
    </source>
</evidence>
<dbReference type="Pfam" id="PF09851">
    <property type="entry name" value="SHOCT"/>
    <property type="match status" value="1"/>
</dbReference>
<dbReference type="Proteomes" id="UP000663292">
    <property type="component" value="Chromosome"/>
</dbReference>
<keyword evidence="4" id="KW-1185">Reference proteome</keyword>
<keyword evidence="1" id="KW-0812">Transmembrane</keyword>
<dbReference type="RefSeq" id="WP_229122600.1">
    <property type="nucleotide sequence ID" value="NZ_CP064791.1"/>
</dbReference>
<keyword evidence="1" id="KW-1133">Transmembrane helix</keyword>
<reference evidence="3 4" key="1">
    <citation type="submission" date="2020-11" db="EMBL/GenBank/DDBJ databases">
        <title>Carbohydrate-dependent, anaerobic sulfur respiration: A novel catabolism in halophilic archaea.</title>
        <authorList>
            <person name="Sorokin D.Y."/>
            <person name="Messina E."/>
            <person name="Smedile F."/>
            <person name="La Cono V."/>
            <person name="Hallsworth J.E."/>
            <person name="Yakimov M.M."/>
        </authorList>
    </citation>
    <scope>NUCLEOTIDE SEQUENCE [LARGE SCALE GENOMIC DNA]</scope>
    <source>
        <strain evidence="3 4">HSR-Est</strain>
    </source>
</reference>
<dbReference type="AlphaFoldDB" id="A0A897NV25"/>
<dbReference type="GeneID" id="68857658"/>
<feature type="domain" description="SHOCT" evidence="2">
    <location>
        <begin position="91"/>
        <end position="116"/>
    </location>
</feature>
<accession>A0A897NV25</accession>
<evidence type="ECO:0000259" key="2">
    <source>
        <dbReference type="Pfam" id="PF09851"/>
    </source>
</evidence>
<dbReference type="InterPro" id="IPR018649">
    <property type="entry name" value="SHOCT"/>
</dbReference>
<protein>
    <submittedName>
        <fullName evidence="3">Putative membrane protein</fullName>
    </submittedName>
</protein>
<name>A0A897NV25_9EURY</name>
<sequence length="121" mass="12653">MPLTDASLRSRTGRSIGTAVAALAVLVALTMPAAAQHGAGAMGGGVGGVGWFGLGPLLWIVVIGAIVALVGGYTRPNNSPNTEPPSSTDGALAALRERYARGELSDEEFERRRQRLQRDRQ</sequence>
<gene>
    <name evidence="3" type="ORF">HSEST_1024</name>
</gene>
<organism evidence="3 4">
    <name type="scientific">Halapricum desulfuricans</name>
    <dbReference type="NCBI Taxonomy" id="2841257"/>
    <lineage>
        <taxon>Archaea</taxon>
        <taxon>Methanobacteriati</taxon>
        <taxon>Methanobacteriota</taxon>
        <taxon>Stenosarchaea group</taxon>
        <taxon>Halobacteria</taxon>
        <taxon>Halobacteriales</taxon>
        <taxon>Haloarculaceae</taxon>
        <taxon>Halapricum</taxon>
    </lineage>
</organism>
<dbReference type="EMBL" id="CP064791">
    <property type="protein sequence ID" value="QSG14559.1"/>
    <property type="molecule type" value="Genomic_DNA"/>
</dbReference>
<feature type="transmembrane region" description="Helical" evidence="1">
    <location>
        <begin position="51"/>
        <end position="73"/>
    </location>
</feature>
<evidence type="ECO:0000256" key="1">
    <source>
        <dbReference type="SAM" id="Phobius"/>
    </source>
</evidence>
<evidence type="ECO:0000313" key="4">
    <source>
        <dbReference type="Proteomes" id="UP000663292"/>
    </source>
</evidence>